<evidence type="ECO:0000313" key="2">
    <source>
        <dbReference type="EMBL" id="KAK8777850.1"/>
    </source>
</evidence>
<gene>
    <name evidence="2" type="ORF">V5799_020810</name>
</gene>
<dbReference type="Proteomes" id="UP001321473">
    <property type="component" value="Unassembled WGS sequence"/>
</dbReference>
<organism evidence="2 3">
    <name type="scientific">Amblyomma americanum</name>
    <name type="common">Lone star tick</name>
    <dbReference type="NCBI Taxonomy" id="6943"/>
    <lineage>
        <taxon>Eukaryota</taxon>
        <taxon>Metazoa</taxon>
        <taxon>Ecdysozoa</taxon>
        <taxon>Arthropoda</taxon>
        <taxon>Chelicerata</taxon>
        <taxon>Arachnida</taxon>
        <taxon>Acari</taxon>
        <taxon>Parasitiformes</taxon>
        <taxon>Ixodida</taxon>
        <taxon>Ixodoidea</taxon>
        <taxon>Ixodidae</taxon>
        <taxon>Amblyomminae</taxon>
        <taxon>Amblyomma</taxon>
    </lineage>
</organism>
<feature type="non-terminal residue" evidence="2">
    <location>
        <position position="118"/>
    </location>
</feature>
<dbReference type="EMBL" id="JARKHS020011406">
    <property type="protein sequence ID" value="KAK8777850.1"/>
    <property type="molecule type" value="Genomic_DNA"/>
</dbReference>
<sequence length="118" mass="12995">MANTAVASLLTAVVLALLLGRVEASKNVWILSKQEMEGDGCDFRAYEKTRNACEDMFSNVDVVTSGNNTCSNVQIYITCVKDAMRKTLCSANDTIKENENARIMINVRKKNVTCIPKA</sequence>
<evidence type="ECO:0000313" key="3">
    <source>
        <dbReference type="Proteomes" id="UP001321473"/>
    </source>
</evidence>
<accession>A0AAQ4ET13</accession>
<keyword evidence="3" id="KW-1185">Reference proteome</keyword>
<name>A0AAQ4ET13_AMBAM</name>
<reference evidence="2 3" key="1">
    <citation type="journal article" date="2023" name="Arcadia Sci">
        <title>De novo assembly of a long-read Amblyomma americanum tick genome.</title>
        <authorList>
            <person name="Chou S."/>
            <person name="Poskanzer K.E."/>
            <person name="Rollins M."/>
            <person name="Thuy-Boun P.S."/>
        </authorList>
    </citation>
    <scope>NUCLEOTIDE SEQUENCE [LARGE SCALE GENOMIC DNA]</scope>
    <source>
        <strain evidence="2">F_SG_1</strain>
        <tissue evidence="2">Salivary glands</tissue>
    </source>
</reference>
<comment type="caution">
    <text evidence="2">The sequence shown here is derived from an EMBL/GenBank/DDBJ whole genome shotgun (WGS) entry which is preliminary data.</text>
</comment>
<protein>
    <recommendedName>
        <fullName evidence="4">Secreted protein</fullName>
    </recommendedName>
</protein>
<proteinExistence type="predicted"/>
<feature type="signal peptide" evidence="1">
    <location>
        <begin position="1"/>
        <end position="24"/>
    </location>
</feature>
<keyword evidence="1" id="KW-0732">Signal</keyword>
<evidence type="ECO:0000256" key="1">
    <source>
        <dbReference type="SAM" id="SignalP"/>
    </source>
</evidence>
<evidence type="ECO:0008006" key="4">
    <source>
        <dbReference type="Google" id="ProtNLM"/>
    </source>
</evidence>
<feature type="chain" id="PRO_5043004759" description="Secreted protein" evidence="1">
    <location>
        <begin position="25"/>
        <end position="118"/>
    </location>
</feature>
<dbReference type="AlphaFoldDB" id="A0AAQ4ET13"/>